<protein>
    <recommendedName>
        <fullName evidence="7">Ankyrin repeat-containing protein</fullName>
    </recommendedName>
</protein>
<dbReference type="Pfam" id="PF12796">
    <property type="entry name" value="Ank_2"/>
    <property type="match status" value="3"/>
</dbReference>
<dbReference type="EMBL" id="OZ019905">
    <property type="protein sequence ID" value="CAK9200550.1"/>
    <property type="molecule type" value="Genomic_DNA"/>
</dbReference>
<dbReference type="SUPFAM" id="SSF48403">
    <property type="entry name" value="Ankyrin repeat"/>
    <property type="match status" value="3"/>
</dbReference>
<evidence type="ECO:0000256" key="4">
    <source>
        <dbReference type="SAM" id="Phobius"/>
    </source>
</evidence>
<accession>A0ABP0TNI8</accession>
<evidence type="ECO:0000256" key="1">
    <source>
        <dbReference type="ARBA" id="ARBA00022737"/>
    </source>
</evidence>
<evidence type="ECO:0000256" key="3">
    <source>
        <dbReference type="PROSITE-ProRule" id="PRU00023"/>
    </source>
</evidence>
<feature type="repeat" description="ANK" evidence="3">
    <location>
        <begin position="391"/>
        <end position="424"/>
    </location>
</feature>
<dbReference type="PANTHER" id="PTHR24126:SF65">
    <property type="entry name" value="CHROMOSOME UNDETERMINED SCAFFOLD_20, WHOLE GENOME SHOTGUN SEQUENCE"/>
    <property type="match status" value="1"/>
</dbReference>
<dbReference type="SMART" id="SM00248">
    <property type="entry name" value="ANK"/>
    <property type="match status" value="11"/>
</dbReference>
<feature type="repeat" description="ANK" evidence="3">
    <location>
        <begin position="462"/>
        <end position="485"/>
    </location>
</feature>
<dbReference type="InterPro" id="IPR002110">
    <property type="entry name" value="Ankyrin_rpt"/>
</dbReference>
<dbReference type="Proteomes" id="UP001497512">
    <property type="component" value="Chromosome 13"/>
</dbReference>
<feature type="repeat" description="ANK" evidence="3">
    <location>
        <begin position="357"/>
        <end position="390"/>
    </location>
</feature>
<keyword evidence="1" id="KW-0677">Repeat</keyword>
<sequence length="857" mass="95313">MKAGLELHRAVLAFCDPRDNDSAEQLLDVVRLLLQQRSDKIDVNAHDKYWRTPLHVAVTSRCGKGENENINENENSHRRLVELLLARQEVDVNATALYGLTPLHLAARLACSTTGVMQLLLADPRVRLDAVTDDGFTAFHLVAEGDGDDDRDLQDSTHTAITHQGYLQQQRLPKRGTIAQRCEVVQLLLEEQQQRGMRGCQNERDILGRIPLYYAAIYGCTELIKALLQQNNTEQAPVSDVLNTVDVYGFAPLHLLAHSFQSDALALLLQMQPDIDLNVKTAKSCNWHEIIRPNFTSESGAPKCLFPVEDVGSPQQQMSHRMTALHIAAELGDNQMVQLLLSATTTSGIQINEKDSAGWTPLHFAADRGHIKVLALLLRTMGIEINEKDGIGSTPLHLAAERGHIQILGLLLNAIGIKVNETDTSGSTPLHLAACKGHEVIVHMFLEQSEVDFVAVNSKDDEGLTPLFHAVKNGHTQVVRLLLEKVRAAAQLQSATSEETFELFADLLQLATDLDIHMSVAFFLLKQLENVYKENGEWDGSTLAHAAAKQAHERLIYHILMWRPDEVNALDALHSTPLHRAVQNGRIAVVKALCLENSWCLRAATLDKFGMMPLDYALGLNSDDHVKLGIQKLLLERPEVEEYLQRFSNGFLTAVVTILLVVTLIVTHTYGVRLQQPLLANSFCNNSAADHTFISKYPSALAPTDATPTSTVEDFCTDLPQIISFYNGLAFKFASVAMITDLILVVSICLHMSSHSDILTAWAHLYRNAILSWLVVSTAIPLHCLTLTFFSAEAETEAATFDGFLFLMVPFSLDCILTILCWYADFRGLFRSARHRVHHIARIHFMDRILPAIAIHH</sequence>
<evidence type="ECO:0000313" key="6">
    <source>
        <dbReference type="Proteomes" id="UP001497512"/>
    </source>
</evidence>
<dbReference type="PROSITE" id="PS50297">
    <property type="entry name" value="ANK_REP_REGION"/>
    <property type="match status" value="5"/>
</dbReference>
<dbReference type="PROSITE" id="PS50088">
    <property type="entry name" value="ANK_REPEAT"/>
    <property type="match status" value="5"/>
</dbReference>
<dbReference type="Pfam" id="PF00023">
    <property type="entry name" value="Ank"/>
    <property type="match status" value="2"/>
</dbReference>
<reference evidence="5" key="1">
    <citation type="submission" date="2024-02" db="EMBL/GenBank/DDBJ databases">
        <authorList>
            <consortium name="ELIXIR-Norway"/>
            <consortium name="Elixir Norway"/>
        </authorList>
    </citation>
    <scope>NUCLEOTIDE SEQUENCE</scope>
</reference>
<evidence type="ECO:0000256" key="2">
    <source>
        <dbReference type="ARBA" id="ARBA00023043"/>
    </source>
</evidence>
<feature type="transmembrane region" description="Helical" evidence="4">
    <location>
        <begin position="804"/>
        <end position="824"/>
    </location>
</feature>
<dbReference type="InterPro" id="IPR036770">
    <property type="entry name" value="Ankyrin_rpt-contain_sf"/>
</dbReference>
<feature type="transmembrane region" description="Helical" evidence="4">
    <location>
        <begin position="729"/>
        <end position="750"/>
    </location>
</feature>
<dbReference type="PANTHER" id="PTHR24126">
    <property type="entry name" value="ANKYRIN REPEAT, PH AND SEC7 DOMAIN CONTAINING PROTEIN SECG-RELATED"/>
    <property type="match status" value="1"/>
</dbReference>
<proteinExistence type="predicted"/>
<gene>
    <name evidence="5" type="ORF">CSSPTR1EN2_LOCUS5463</name>
</gene>
<feature type="transmembrane region" description="Helical" evidence="4">
    <location>
        <begin position="770"/>
        <end position="792"/>
    </location>
</feature>
<feature type="transmembrane region" description="Helical" evidence="4">
    <location>
        <begin position="651"/>
        <end position="671"/>
    </location>
</feature>
<keyword evidence="2 3" id="KW-0040">ANK repeat</keyword>
<evidence type="ECO:0000313" key="5">
    <source>
        <dbReference type="EMBL" id="CAK9200550.1"/>
    </source>
</evidence>
<evidence type="ECO:0008006" key="7">
    <source>
        <dbReference type="Google" id="ProtNLM"/>
    </source>
</evidence>
<name>A0ABP0TNI8_9BRYO</name>
<feature type="repeat" description="ANK" evidence="3">
    <location>
        <begin position="425"/>
        <end position="447"/>
    </location>
</feature>
<keyword evidence="4" id="KW-0472">Membrane</keyword>
<dbReference type="Gene3D" id="1.25.40.20">
    <property type="entry name" value="Ankyrin repeat-containing domain"/>
    <property type="match status" value="4"/>
</dbReference>
<keyword evidence="6" id="KW-1185">Reference proteome</keyword>
<dbReference type="Pfam" id="PF13637">
    <property type="entry name" value="Ank_4"/>
    <property type="match status" value="1"/>
</dbReference>
<feature type="repeat" description="ANK" evidence="3">
    <location>
        <begin position="320"/>
        <end position="342"/>
    </location>
</feature>
<organism evidence="5 6">
    <name type="scientific">Sphagnum troendelagicum</name>
    <dbReference type="NCBI Taxonomy" id="128251"/>
    <lineage>
        <taxon>Eukaryota</taxon>
        <taxon>Viridiplantae</taxon>
        <taxon>Streptophyta</taxon>
        <taxon>Embryophyta</taxon>
        <taxon>Bryophyta</taxon>
        <taxon>Sphagnophytina</taxon>
        <taxon>Sphagnopsida</taxon>
        <taxon>Sphagnales</taxon>
        <taxon>Sphagnaceae</taxon>
        <taxon>Sphagnum</taxon>
    </lineage>
</organism>
<keyword evidence="4" id="KW-1133">Transmembrane helix</keyword>
<keyword evidence="4" id="KW-0812">Transmembrane</keyword>